<evidence type="ECO:0000313" key="3">
    <source>
        <dbReference type="Proteomes" id="UP000005878"/>
    </source>
</evidence>
<accession>G8FS62</accession>
<proteinExistence type="predicted"/>
<protein>
    <submittedName>
        <fullName evidence="2">Uncharacterized protein</fullName>
    </submittedName>
</protein>
<keyword evidence="1" id="KW-0472">Membrane</keyword>
<dbReference type="EMBL" id="JN035618">
    <property type="protein sequence ID" value="AER26612.1"/>
    <property type="molecule type" value="Genomic_DNA"/>
</dbReference>
<feature type="transmembrane region" description="Helical" evidence="1">
    <location>
        <begin position="20"/>
        <end position="39"/>
    </location>
</feature>
<keyword evidence="3" id="KW-1185">Reference proteome</keyword>
<evidence type="ECO:0000256" key="1">
    <source>
        <dbReference type="SAM" id="Phobius"/>
    </source>
</evidence>
<dbReference type="KEGG" id="vg:11447645"/>
<dbReference type="RefSeq" id="YP_004934770.1">
    <property type="nucleotide sequence ID" value="NC_016166.1"/>
</dbReference>
<feature type="transmembrane region" description="Helical" evidence="1">
    <location>
        <begin position="45"/>
        <end position="63"/>
    </location>
</feature>
<reference evidence="2 3" key="1">
    <citation type="journal article" date="2011" name="Appl. Environ. Microbiol.">
        <title>Prevention of Gordonia and Nocardia Stabilized Foam Formation by Using Bacteriophage GTE7.</title>
        <authorList>
            <person name="Petrovski S."/>
            <person name="Seviour R.J."/>
            <person name="Tillett D."/>
        </authorList>
    </citation>
    <scope>NUCLEOTIDE SEQUENCE [LARGE SCALE GENOMIC DNA]</scope>
</reference>
<keyword evidence="1" id="KW-0812">Transmembrane</keyword>
<evidence type="ECO:0000313" key="2">
    <source>
        <dbReference type="EMBL" id="AER26612.1"/>
    </source>
</evidence>
<sequence>MIAQKDELEKLRAELPKSPLWRNSLVMIAFGTILSEIVRGQSTDWLSLVAAVIIISDFVIWVFDMIQYFKEKKAL</sequence>
<dbReference type="GeneID" id="11447645"/>
<organism evidence="2 3">
    <name type="scientific">Gordonia phage GTE7</name>
    <dbReference type="NCBI Taxonomy" id="1100814"/>
    <lineage>
        <taxon>Viruses</taxon>
        <taxon>Duplodnaviria</taxon>
        <taxon>Heunggongvirae</taxon>
        <taxon>Uroviricota</taxon>
        <taxon>Caudoviricetes</taxon>
        <taxon>Getseptimavirus</taxon>
        <taxon>Getseptimavirus GTE7</taxon>
    </lineage>
</organism>
<dbReference type="Proteomes" id="UP000005878">
    <property type="component" value="Segment"/>
</dbReference>
<name>G8FS62_9CAUD</name>
<keyword evidence="1" id="KW-1133">Transmembrane helix</keyword>